<reference evidence="1 2" key="1">
    <citation type="submission" date="2024-02" db="EMBL/GenBank/DDBJ databases">
        <title>de novo genome assembly of Solanum bulbocastanum strain 11H21.</title>
        <authorList>
            <person name="Hosaka A.J."/>
        </authorList>
    </citation>
    <scope>NUCLEOTIDE SEQUENCE [LARGE SCALE GENOMIC DNA]</scope>
    <source>
        <tissue evidence="1">Young leaves</tissue>
    </source>
</reference>
<evidence type="ECO:0000313" key="1">
    <source>
        <dbReference type="EMBL" id="KAK6784009.1"/>
    </source>
</evidence>
<comment type="caution">
    <text evidence="1">The sequence shown here is derived from an EMBL/GenBank/DDBJ whole genome shotgun (WGS) entry which is preliminary data.</text>
</comment>
<protein>
    <submittedName>
        <fullName evidence="1">Uncharacterized protein</fullName>
    </submittedName>
</protein>
<sequence>MGRTGIPGALRGAGRQPLRFRDQVGALWLACCPRAPHSETALGRAGWRDAPTPFPRCLIAFLLRFSTLNPLNFNGSFPKHLGSFIPSIYDRFKSKLHPET</sequence>
<proteinExistence type="predicted"/>
<dbReference type="Proteomes" id="UP001371456">
    <property type="component" value="Unassembled WGS sequence"/>
</dbReference>
<gene>
    <name evidence="1" type="ORF">RDI58_017463</name>
</gene>
<dbReference type="EMBL" id="JBANQN010000007">
    <property type="protein sequence ID" value="KAK6784009.1"/>
    <property type="molecule type" value="Genomic_DNA"/>
</dbReference>
<dbReference type="AlphaFoldDB" id="A0AAN8TCD8"/>
<name>A0AAN8TCD8_SOLBU</name>
<organism evidence="1 2">
    <name type="scientific">Solanum bulbocastanum</name>
    <name type="common">Wild potato</name>
    <dbReference type="NCBI Taxonomy" id="147425"/>
    <lineage>
        <taxon>Eukaryota</taxon>
        <taxon>Viridiplantae</taxon>
        <taxon>Streptophyta</taxon>
        <taxon>Embryophyta</taxon>
        <taxon>Tracheophyta</taxon>
        <taxon>Spermatophyta</taxon>
        <taxon>Magnoliopsida</taxon>
        <taxon>eudicotyledons</taxon>
        <taxon>Gunneridae</taxon>
        <taxon>Pentapetalae</taxon>
        <taxon>asterids</taxon>
        <taxon>lamiids</taxon>
        <taxon>Solanales</taxon>
        <taxon>Solanaceae</taxon>
        <taxon>Solanoideae</taxon>
        <taxon>Solaneae</taxon>
        <taxon>Solanum</taxon>
    </lineage>
</organism>
<keyword evidence="2" id="KW-1185">Reference proteome</keyword>
<evidence type="ECO:0000313" key="2">
    <source>
        <dbReference type="Proteomes" id="UP001371456"/>
    </source>
</evidence>
<accession>A0AAN8TCD8</accession>